<accession>A0A378U1D0</accession>
<dbReference type="Pfam" id="PF15890">
    <property type="entry name" value="Peptidase_Mx1"/>
    <property type="match status" value="1"/>
</dbReference>
<dbReference type="Proteomes" id="UP000255024">
    <property type="component" value="Unassembled WGS sequence"/>
</dbReference>
<dbReference type="AlphaFoldDB" id="A0A378U1D0"/>
<dbReference type="EMBL" id="UGQL01000002">
    <property type="protein sequence ID" value="STZ69028.1"/>
    <property type="molecule type" value="Genomic_DNA"/>
</dbReference>
<name>A0A378U1D0_MYROD</name>
<keyword evidence="2" id="KW-1185">Reference proteome</keyword>
<dbReference type="Gene3D" id="3.40.390.70">
    <property type="match status" value="1"/>
</dbReference>
<gene>
    <name evidence="1" type="ORF">NCTC11179_02518</name>
</gene>
<organism evidence="1 2">
    <name type="scientific">Myroides odoratus</name>
    <name type="common">Flavobacterium odoratum</name>
    <dbReference type="NCBI Taxonomy" id="256"/>
    <lineage>
        <taxon>Bacteria</taxon>
        <taxon>Pseudomonadati</taxon>
        <taxon>Bacteroidota</taxon>
        <taxon>Flavobacteriia</taxon>
        <taxon>Flavobacteriales</taxon>
        <taxon>Flavobacteriaceae</taxon>
        <taxon>Myroides</taxon>
    </lineage>
</organism>
<evidence type="ECO:0008006" key="3">
    <source>
        <dbReference type="Google" id="ProtNLM"/>
    </source>
</evidence>
<dbReference type="NCBIfam" id="TIGR04549">
    <property type="entry name" value="LP_HExxH_w_tonB"/>
    <property type="match status" value="1"/>
</dbReference>
<dbReference type="InterPro" id="IPR030890">
    <property type="entry name" value="LP_HExxH_w_TonB"/>
</dbReference>
<dbReference type="RefSeq" id="WP_115091862.1">
    <property type="nucleotide sequence ID" value="NZ_JANUEE010000014.1"/>
</dbReference>
<proteinExistence type="predicted"/>
<dbReference type="PROSITE" id="PS51257">
    <property type="entry name" value="PROKAR_LIPOPROTEIN"/>
    <property type="match status" value="1"/>
</dbReference>
<protein>
    <recommendedName>
        <fullName evidence="3">Substrate import-associated zinc metallohydrolase lipoprotein</fullName>
    </recommendedName>
</protein>
<evidence type="ECO:0000313" key="1">
    <source>
        <dbReference type="EMBL" id="STZ69028.1"/>
    </source>
</evidence>
<reference evidence="1 2" key="1">
    <citation type="submission" date="2018-06" db="EMBL/GenBank/DDBJ databases">
        <authorList>
            <consortium name="Pathogen Informatics"/>
            <person name="Doyle S."/>
        </authorList>
    </citation>
    <scope>NUCLEOTIDE SEQUENCE [LARGE SCALE GENOMIC DNA]</scope>
    <source>
        <strain evidence="1 2">NCTC11179</strain>
    </source>
</reference>
<evidence type="ECO:0000313" key="2">
    <source>
        <dbReference type="Proteomes" id="UP000255024"/>
    </source>
</evidence>
<sequence length="363" mass="41753">MKQIFKSLFVLSISAMLFVSCEKDDKLDSNSYIPEENLVLLNDTDKFLYDRFTEPFNIQVKYRWDRNMYGPTRDNNRNLFPPKLVNVKPAFEMVDLVWIQSYVDVAGIEFVKKLRPVSLLTAGGYAFNDDGTRTLGLASGGVQITLYEVDYLEKSLESAQQFIHTIQHEYIHIINQDREFNQPEFSKMNVGSYTTQWFEIDSKLSAKGWTIDKYANTLGFLTSYSRSNSIEDFAETASFMLSKTPEEYKAILDEVRRIDGLPQSQRDAMGLTEEFYKPGGANKIEYKVNFVRDYFKKNFDIDFDELCRVAVQHAKESPMLNRNTSPNGILSTFGVKNGSSFGSKANVRYCQHHADVLKQVKDL</sequence>